<dbReference type="Gramene" id="Kaladp0045s0404.1.v1.1">
    <property type="protein sequence ID" value="Kaladp0045s0404.1.v1.1"/>
    <property type="gene ID" value="Kaladp0045s0404.v1.1"/>
</dbReference>
<dbReference type="SUPFAM" id="SSF57667">
    <property type="entry name" value="beta-beta-alpha zinc fingers"/>
    <property type="match status" value="1"/>
</dbReference>
<evidence type="ECO:0000256" key="9">
    <source>
        <dbReference type="PROSITE-ProRule" id="PRU00027"/>
    </source>
</evidence>
<sequence length="577" mass="66981">MQGRRASEVEDQATTFAEKGLISYTMKFLHFKSRFSTVNLFDSSGPTFALRYQDFCFGVYALILKFSSVVRSTYPKLWQQIQIDIQNYQHIFLVDAANLYFTDEMAGSQADINVDTTQCDGVDAGTRNTISLEDQDELVENVQQQPQMTTKFRKNPQPRSEVWSHFRRFTKDGKRRAKCLYCPKEYNAEPKLNGTTAMKCHMKICASNPQNQQPYQAHLNLQPLQKGQKIEGVLTSWRFNQEEVQKGLAYMIILDELPFSFVEHDGFRNFMSRCCPMFAMPSRSTVRRDISEIFQDQRRILKRFLKESNIMICITTDTWTSLQNINYMSVTGHFIDSDWKLHKKILNFCPISSHRGEALGQAVEKCLLDWILIGCTQLQLTTRDQTILWCGAHVINLIVQDGLKEMSNSVASIRGVIKYIRSSPARSKMFRECVVEEKISSKKTLCLDVATRWNSTYLMLSTAEEFERAFNRFEERDPHLKSEFLAAKEGFPESADWTNVRRFVKFLKHFYDLTLKVSGSSYITSNNFFQEIGEVDLLLKLWMDDPDREVASSAVRMREKFNKYWGSIDNLKCMDLK</sequence>
<evidence type="ECO:0000259" key="10">
    <source>
        <dbReference type="PROSITE" id="PS50808"/>
    </source>
</evidence>
<evidence type="ECO:0000256" key="4">
    <source>
        <dbReference type="ARBA" id="ARBA00022833"/>
    </source>
</evidence>
<dbReference type="OMA" id="FRECVVE"/>
<dbReference type="GO" id="GO:0003677">
    <property type="term" value="F:DNA binding"/>
    <property type="evidence" value="ECO:0007669"/>
    <property type="project" value="UniProtKB-KW"/>
</dbReference>
<dbReference type="InterPro" id="IPR036236">
    <property type="entry name" value="Znf_C2H2_sf"/>
</dbReference>
<dbReference type="SUPFAM" id="SSF140996">
    <property type="entry name" value="Hermes dimerisation domain"/>
    <property type="match status" value="1"/>
</dbReference>
<evidence type="ECO:0000256" key="1">
    <source>
        <dbReference type="ARBA" id="ARBA00004123"/>
    </source>
</evidence>
<organism evidence="11 12">
    <name type="scientific">Kalanchoe fedtschenkoi</name>
    <name type="common">Lavender scallops</name>
    <name type="synonym">South American air plant</name>
    <dbReference type="NCBI Taxonomy" id="63787"/>
    <lineage>
        <taxon>Eukaryota</taxon>
        <taxon>Viridiplantae</taxon>
        <taxon>Streptophyta</taxon>
        <taxon>Embryophyta</taxon>
        <taxon>Tracheophyta</taxon>
        <taxon>Spermatophyta</taxon>
        <taxon>Magnoliopsida</taxon>
        <taxon>eudicotyledons</taxon>
        <taxon>Gunneridae</taxon>
        <taxon>Pentapetalae</taxon>
        <taxon>Saxifragales</taxon>
        <taxon>Crassulaceae</taxon>
        <taxon>Kalanchoe</taxon>
    </lineage>
</organism>
<accession>A0A7N0ZXA2</accession>
<dbReference type="SMART" id="SM00614">
    <property type="entry name" value="ZnF_BED"/>
    <property type="match status" value="1"/>
</dbReference>
<dbReference type="SUPFAM" id="SSF53098">
    <property type="entry name" value="Ribonuclease H-like"/>
    <property type="match status" value="1"/>
</dbReference>
<dbReference type="InterPro" id="IPR012337">
    <property type="entry name" value="RNaseH-like_sf"/>
</dbReference>
<keyword evidence="2" id="KW-0479">Metal-binding</keyword>
<dbReference type="InterPro" id="IPR052035">
    <property type="entry name" value="ZnF_BED_domain_contain"/>
</dbReference>
<dbReference type="EnsemblPlants" id="Kaladp0045s0404.1.v1.1">
    <property type="protein sequence ID" value="Kaladp0045s0404.1.v1.1"/>
    <property type="gene ID" value="Kaladp0045s0404.v1.1"/>
</dbReference>
<evidence type="ECO:0000313" key="11">
    <source>
        <dbReference type="EnsemblPlants" id="Kaladp0045s0404.1.v1.1"/>
    </source>
</evidence>
<dbReference type="PANTHER" id="PTHR46481:SF10">
    <property type="entry name" value="ZINC FINGER BED DOMAIN-CONTAINING PROTEIN 39"/>
    <property type="match status" value="1"/>
</dbReference>
<keyword evidence="8" id="KW-0539">Nucleus</keyword>
<dbReference type="AlphaFoldDB" id="A0A7N0ZXA2"/>
<keyword evidence="5" id="KW-0805">Transcription regulation</keyword>
<comment type="subcellular location">
    <subcellularLocation>
        <location evidence="1">Nucleus</location>
    </subcellularLocation>
</comment>
<evidence type="ECO:0000313" key="12">
    <source>
        <dbReference type="Proteomes" id="UP000594263"/>
    </source>
</evidence>
<dbReference type="InterPro" id="IPR003656">
    <property type="entry name" value="Znf_BED"/>
</dbReference>
<dbReference type="Pfam" id="PF14372">
    <property type="entry name" value="hAT-like_RNase-H"/>
    <property type="match status" value="1"/>
</dbReference>
<keyword evidence="6" id="KW-0238">DNA-binding</keyword>
<protein>
    <recommendedName>
        <fullName evidence="10">BED-type domain-containing protein</fullName>
    </recommendedName>
</protein>
<evidence type="ECO:0000256" key="7">
    <source>
        <dbReference type="ARBA" id="ARBA00023163"/>
    </source>
</evidence>
<dbReference type="Proteomes" id="UP000594263">
    <property type="component" value="Unplaced"/>
</dbReference>
<keyword evidence="12" id="KW-1185">Reference proteome</keyword>
<dbReference type="GO" id="GO:0008270">
    <property type="term" value="F:zinc ion binding"/>
    <property type="evidence" value="ECO:0007669"/>
    <property type="project" value="UniProtKB-KW"/>
</dbReference>
<dbReference type="PROSITE" id="PS50808">
    <property type="entry name" value="ZF_BED"/>
    <property type="match status" value="1"/>
</dbReference>
<dbReference type="Pfam" id="PF02892">
    <property type="entry name" value="zf-BED"/>
    <property type="match status" value="1"/>
</dbReference>
<reference evidence="11" key="1">
    <citation type="submission" date="2021-01" db="UniProtKB">
        <authorList>
            <consortium name="EnsemblPlants"/>
        </authorList>
    </citation>
    <scope>IDENTIFICATION</scope>
</reference>
<dbReference type="PANTHER" id="PTHR46481">
    <property type="entry name" value="ZINC FINGER BED DOMAIN-CONTAINING PROTEIN 4"/>
    <property type="match status" value="1"/>
</dbReference>
<keyword evidence="4" id="KW-0862">Zinc</keyword>
<name>A0A7N0ZXA2_KALFE</name>
<feature type="domain" description="BED-type" evidence="10">
    <location>
        <begin position="157"/>
        <end position="212"/>
    </location>
</feature>
<evidence type="ECO:0000256" key="2">
    <source>
        <dbReference type="ARBA" id="ARBA00022723"/>
    </source>
</evidence>
<evidence type="ECO:0000256" key="3">
    <source>
        <dbReference type="ARBA" id="ARBA00022771"/>
    </source>
</evidence>
<dbReference type="GO" id="GO:0009791">
    <property type="term" value="P:post-embryonic development"/>
    <property type="evidence" value="ECO:0007669"/>
    <property type="project" value="UniProtKB-ARBA"/>
</dbReference>
<dbReference type="InterPro" id="IPR025525">
    <property type="entry name" value="hAT-like_transposase_RNase-H"/>
</dbReference>
<evidence type="ECO:0000256" key="6">
    <source>
        <dbReference type="ARBA" id="ARBA00023125"/>
    </source>
</evidence>
<evidence type="ECO:0000256" key="5">
    <source>
        <dbReference type="ARBA" id="ARBA00023015"/>
    </source>
</evidence>
<proteinExistence type="predicted"/>
<evidence type="ECO:0000256" key="8">
    <source>
        <dbReference type="ARBA" id="ARBA00023242"/>
    </source>
</evidence>
<keyword evidence="3 9" id="KW-0863">Zinc-finger</keyword>
<dbReference type="GO" id="GO:0005634">
    <property type="term" value="C:nucleus"/>
    <property type="evidence" value="ECO:0007669"/>
    <property type="project" value="UniProtKB-SubCell"/>
</dbReference>
<keyword evidence="7" id="KW-0804">Transcription</keyword>